<keyword evidence="2" id="KW-1185">Reference proteome</keyword>
<organism evidence="1 2">
    <name type="scientific">Alloyangia pacifica</name>
    <dbReference type="NCBI Taxonomy" id="311180"/>
    <lineage>
        <taxon>Bacteria</taxon>
        <taxon>Pseudomonadati</taxon>
        <taxon>Pseudomonadota</taxon>
        <taxon>Alphaproteobacteria</taxon>
        <taxon>Rhodobacterales</taxon>
        <taxon>Roseobacteraceae</taxon>
        <taxon>Alloyangia</taxon>
    </lineage>
</organism>
<dbReference type="OrthoDB" id="7864437at2"/>
<proteinExistence type="predicted"/>
<reference evidence="2" key="1">
    <citation type="submission" date="2016-10" db="EMBL/GenBank/DDBJ databases">
        <authorList>
            <person name="Varghese N."/>
            <person name="Submissions S."/>
        </authorList>
    </citation>
    <scope>NUCLEOTIDE SEQUENCE [LARGE SCALE GENOMIC DNA]</scope>
    <source>
        <strain evidence="2">DSM 26894</strain>
    </source>
</reference>
<dbReference type="Proteomes" id="UP000199392">
    <property type="component" value="Unassembled WGS sequence"/>
</dbReference>
<dbReference type="AlphaFoldDB" id="A0A1I6WMC0"/>
<dbReference type="RefSeq" id="WP_092431408.1">
    <property type="nucleotide sequence ID" value="NZ_FNCL01000032.1"/>
</dbReference>
<name>A0A1I6WMC0_9RHOB</name>
<sequence>MRQRSFGNTIKNLLLALLNATLVLLALCLFLGVQLGNRVQDITDSFARNLVSINPLREEIGTMAGELTGLRSDIAALRDGGSEMTTEAAQRISARLDGLETRLDTAAQRFDAVLNSPEALIDHAIERAAEEVKQGIGALRGCAPSDSLSGAWPELIAPEPTLKG</sequence>
<evidence type="ECO:0000313" key="1">
    <source>
        <dbReference type="EMBL" id="SFT27173.1"/>
    </source>
</evidence>
<gene>
    <name evidence="1" type="ORF">SAMN04488050_12817</name>
</gene>
<accession>A0A1I6WMC0</accession>
<evidence type="ECO:0000313" key="2">
    <source>
        <dbReference type="Proteomes" id="UP000199392"/>
    </source>
</evidence>
<protein>
    <submittedName>
        <fullName evidence="1">Uncharacterized protein</fullName>
    </submittedName>
</protein>
<dbReference type="EMBL" id="FOZW01000028">
    <property type="protein sequence ID" value="SFT27173.1"/>
    <property type="molecule type" value="Genomic_DNA"/>
</dbReference>